<dbReference type="AlphaFoldDB" id="A0AAI8K7F1"/>
<evidence type="ECO:0000256" key="7">
    <source>
        <dbReference type="SAM" id="Phobius"/>
    </source>
</evidence>
<dbReference type="PANTHER" id="PTHR30489:SF0">
    <property type="entry name" value="LIPOPROTEIN-RELEASING SYSTEM TRANSMEMBRANE PROTEIN LOLE"/>
    <property type="match status" value="1"/>
</dbReference>
<feature type="transmembrane region" description="Helical" evidence="7">
    <location>
        <begin position="312"/>
        <end position="345"/>
    </location>
</feature>
<keyword evidence="5 7" id="KW-1133">Transmembrane helix</keyword>
<dbReference type="EMBL" id="CP031641">
    <property type="protein sequence ID" value="AXO86665.1"/>
    <property type="molecule type" value="Genomic_DNA"/>
</dbReference>
<evidence type="ECO:0000256" key="5">
    <source>
        <dbReference type="ARBA" id="ARBA00022989"/>
    </source>
</evidence>
<evidence type="ECO:0000256" key="3">
    <source>
        <dbReference type="ARBA" id="ARBA00022475"/>
    </source>
</evidence>
<comment type="subcellular location">
    <subcellularLocation>
        <location evidence="1">Cell membrane</location>
        <topology evidence="1">Multi-pass membrane protein</topology>
    </subcellularLocation>
</comment>
<organism evidence="9 10">
    <name type="scientific">Pseudomonas parafulva</name>
    <dbReference type="NCBI Taxonomy" id="157782"/>
    <lineage>
        <taxon>Bacteria</taxon>
        <taxon>Pseudomonadati</taxon>
        <taxon>Pseudomonadota</taxon>
        <taxon>Gammaproteobacteria</taxon>
        <taxon>Pseudomonadales</taxon>
        <taxon>Pseudomonadaceae</taxon>
        <taxon>Pseudomonas</taxon>
    </lineage>
</organism>
<dbReference type="PANTHER" id="PTHR30489">
    <property type="entry name" value="LIPOPROTEIN-RELEASING SYSTEM TRANSMEMBRANE PROTEIN LOLE"/>
    <property type="match status" value="1"/>
</dbReference>
<keyword evidence="4 7" id="KW-0812">Transmembrane</keyword>
<keyword evidence="6 7" id="KW-0472">Membrane</keyword>
<name>A0AAI8K7F1_9PSED</name>
<accession>A0AAI8K7F1</accession>
<evidence type="ECO:0000313" key="10">
    <source>
        <dbReference type="Proteomes" id="UP000258127"/>
    </source>
</evidence>
<evidence type="ECO:0000256" key="6">
    <source>
        <dbReference type="ARBA" id="ARBA00023136"/>
    </source>
</evidence>
<keyword evidence="10" id="KW-1185">Reference proteome</keyword>
<evidence type="ECO:0000256" key="4">
    <source>
        <dbReference type="ARBA" id="ARBA00022692"/>
    </source>
</evidence>
<dbReference type="InterPro" id="IPR051447">
    <property type="entry name" value="Lipoprotein-release_system"/>
</dbReference>
<evidence type="ECO:0000256" key="1">
    <source>
        <dbReference type="ARBA" id="ARBA00004651"/>
    </source>
</evidence>
<evidence type="ECO:0000259" key="8">
    <source>
        <dbReference type="Pfam" id="PF02687"/>
    </source>
</evidence>
<dbReference type="InterPro" id="IPR003838">
    <property type="entry name" value="ABC3_permease_C"/>
</dbReference>
<dbReference type="Proteomes" id="UP000258127">
    <property type="component" value="Chromosome"/>
</dbReference>
<protein>
    <submittedName>
        <fullName evidence="9">ABC transporter permease</fullName>
    </submittedName>
</protein>
<gene>
    <name evidence="9" type="ORF">DZC75_01065</name>
</gene>
<keyword evidence="3" id="KW-1003">Cell membrane</keyword>
<sequence length="404" mass="42972">MRPLLIARLAWQDYRTDARLSACAVLALVAVIAPLLVLFGLKFGLIGSLTERLQRDPGVREIIALGGGRFSAEFIARLAARSDVAFAIPRTRQIAATAELLLPAQGRGVTVEMLPTAAGDPLLDGAVAPDPADLRDVVLSFTAAEKLGARAGDRLLGSFNRQQGGDVQWRQTPLHVRAVLPLAAFERDGLFASLALLEAAEDYRDGRAVPALGWSGEAPDAVAAAARVYPAFRLYARTLDDVEPLRRFFAERKLLVSTQAAQIAQVQSLGRNLDLVFWIIASLAVAGAVAATAAGAVAAVQRKQRELAVLRLLGLGTAALLLFVVLQALYSGLLAVLLATLLYLLAEQGLNRLFMQVPGEYAAHLLPMHYLVALLAVLSASTAAAALGGWRVARIDASQGIRDV</sequence>
<dbReference type="GO" id="GO:0098797">
    <property type="term" value="C:plasma membrane protein complex"/>
    <property type="evidence" value="ECO:0007669"/>
    <property type="project" value="TreeGrafter"/>
</dbReference>
<evidence type="ECO:0000256" key="2">
    <source>
        <dbReference type="ARBA" id="ARBA00005236"/>
    </source>
</evidence>
<feature type="transmembrane region" description="Helical" evidence="7">
    <location>
        <begin position="365"/>
        <end position="390"/>
    </location>
</feature>
<feature type="domain" description="ABC3 transporter permease C-terminal" evidence="8">
    <location>
        <begin position="279"/>
        <end position="396"/>
    </location>
</feature>
<dbReference type="GO" id="GO:0044874">
    <property type="term" value="P:lipoprotein localization to outer membrane"/>
    <property type="evidence" value="ECO:0007669"/>
    <property type="project" value="TreeGrafter"/>
</dbReference>
<comment type="similarity">
    <text evidence="2">Belongs to the ABC-4 integral membrane protein family. LolC/E subfamily.</text>
</comment>
<reference evidence="9 10" key="1">
    <citation type="submission" date="2018-08" db="EMBL/GenBank/DDBJ databases">
        <authorList>
            <person name="Lee Y."/>
            <person name="Kakembo D."/>
        </authorList>
    </citation>
    <scope>NUCLEOTIDE SEQUENCE [LARGE SCALE GENOMIC DNA]</scope>
    <source>
        <strain evidence="9 10">JBCS1880</strain>
    </source>
</reference>
<proteinExistence type="inferred from homology"/>
<dbReference type="KEGG" id="ppv:NJ69_20435"/>
<dbReference type="RefSeq" id="WP_039582644.1">
    <property type="nucleotide sequence ID" value="NZ_CP009747.1"/>
</dbReference>
<feature type="transmembrane region" description="Helical" evidence="7">
    <location>
        <begin position="275"/>
        <end position="300"/>
    </location>
</feature>
<dbReference type="Pfam" id="PF02687">
    <property type="entry name" value="FtsX"/>
    <property type="match status" value="1"/>
</dbReference>
<evidence type="ECO:0000313" key="9">
    <source>
        <dbReference type="EMBL" id="AXO86665.1"/>
    </source>
</evidence>
<feature type="transmembrane region" description="Helical" evidence="7">
    <location>
        <begin position="20"/>
        <end position="41"/>
    </location>
</feature>